<dbReference type="EMBL" id="CP039393">
    <property type="protein sequence ID" value="QCD36799.1"/>
    <property type="molecule type" value="Genomic_DNA"/>
</dbReference>
<dbReference type="Proteomes" id="UP000297031">
    <property type="component" value="Chromosome"/>
</dbReference>
<feature type="transmembrane region" description="Helical" evidence="6">
    <location>
        <begin position="12"/>
        <end position="31"/>
    </location>
</feature>
<name>A0A4P7VR40_9BACT</name>
<gene>
    <name evidence="7" type="ORF">E7746_13385</name>
</gene>
<protein>
    <recommendedName>
        <fullName evidence="9">Peptidylprolyl isomerase</fullName>
    </recommendedName>
</protein>
<evidence type="ECO:0000256" key="2">
    <source>
        <dbReference type="ARBA" id="ARBA00022475"/>
    </source>
</evidence>
<proteinExistence type="predicted"/>
<dbReference type="Gene3D" id="1.10.4030.10">
    <property type="entry name" value="Porin chaperone SurA, peptide-binding domain"/>
    <property type="match status" value="1"/>
</dbReference>
<evidence type="ECO:0000256" key="6">
    <source>
        <dbReference type="SAM" id="Phobius"/>
    </source>
</evidence>
<evidence type="ECO:0008006" key="9">
    <source>
        <dbReference type="Google" id="ProtNLM"/>
    </source>
</evidence>
<dbReference type="KEGG" id="mgod:E7746_13385"/>
<evidence type="ECO:0000256" key="1">
    <source>
        <dbReference type="ARBA" id="ARBA00004236"/>
    </source>
</evidence>
<keyword evidence="6" id="KW-0812">Transmembrane</keyword>
<evidence type="ECO:0000256" key="5">
    <source>
        <dbReference type="SAM" id="Coils"/>
    </source>
</evidence>
<dbReference type="InterPro" id="IPR027304">
    <property type="entry name" value="Trigger_fact/SurA_dom_sf"/>
</dbReference>
<dbReference type="GO" id="GO:0005886">
    <property type="term" value="C:plasma membrane"/>
    <property type="evidence" value="ECO:0007669"/>
    <property type="project" value="UniProtKB-SubCell"/>
</dbReference>
<feature type="coiled-coil region" evidence="5">
    <location>
        <begin position="47"/>
        <end position="74"/>
    </location>
</feature>
<dbReference type="OrthoDB" id="9812372at2"/>
<evidence type="ECO:0000313" key="7">
    <source>
        <dbReference type="EMBL" id="QCD36799.1"/>
    </source>
</evidence>
<keyword evidence="2" id="KW-1003">Cell membrane</keyword>
<evidence type="ECO:0000256" key="4">
    <source>
        <dbReference type="ARBA" id="ARBA00023186"/>
    </source>
</evidence>
<dbReference type="AlphaFoldDB" id="A0A4P7VR40"/>
<keyword evidence="6" id="KW-1133">Transmembrane helix</keyword>
<keyword evidence="8" id="KW-1185">Reference proteome</keyword>
<dbReference type="SUPFAM" id="SSF109998">
    <property type="entry name" value="Triger factor/SurA peptide-binding domain-like"/>
    <property type="match status" value="1"/>
</dbReference>
<keyword evidence="3 6" id="KW-0472">Membrane</keyword>
<evidence type="ECO:0000256" key="3">
    <source>
        <dbReference type="ARBA" id="ARBA00023136"/>
    </source>
</evidence>
<reference evidence="7 8" key="1">
    <citation type="submission" date="2019-02" db="EMBL/GenBank/DDBJ databases">
        <title>Isolation and identification of novel species under the genus Muribaculum.</title>
        <authorList>
            <person name="Miyake S."/>
            <person name="Ding Y."/>
            <person name="Low A."/>
            <person name="Soh M."/>
            <person name="Seedorf H."/>
        </authorList>
    </citation>
    <scope>NUCLEOTIDE SEQUENCE [LARGE SCALE GENOMIC DNA]</scope>
    <source>
        <strain evidence="7 8">TLL-A4</strain>
    </source>
</reference>
<sequence>MATLEKIRSKSTLLLIVVGAALLAFIIGDFFTSGRTLFGTGTTIAKVGKEKIDIQEFQRRYEEVNQQYQQQNTKMDPAALQQYVLNQMIQERLINKEIEDLGIEVTDNELSKAMLGPNAHYAMIQFAQQMGFQSPDQLYDVAFNPTKYNVPADQAQQIQALWLRQEQQMAEMLKQQKLQYLLASSIVANDLDAKAFYDSNASTSHIIYAHKNYADVPNDQYEVTSADIRDEYNKEKNSFKVNDETRRAHFIAVNIAPSQADINQGRVLVDTTISRLSATPAVDAVNGDSNFGVDRNSAAASSITNPQLREFVTTAAPGDVKMLSFINDEFTIVKLIGSKNAVDSINVDVIAFQGDAASRDSLLDALNSGLAFEEALKRPGVAGGQADIWQTLASAPDNEVKDRLLSAGSNYFIADSMGTDARIIRVNTKRAPVNIYDFATVTYKVYPSDETIAKLNSDLENFMAGVTSADSLTVTRALSAGYTLQPAMVTANSSMLGNVPYTRNAVKWVMDAKEGQISPILEDGQNDKLIVVALNDIIKPGYLPADDEDIRLALAERARNNKKAAGLIAEYAGKANDVAGYAALMNSSVDSTDVTFGQMFIPGIGVTESELLGQVPVSKEGAVVGPVKGTNGVYVYQVYGVDNESRPYSYEENAARYSQQLGAQAVLGNVIGILMNNNPVENNTLKFYTE</sequence>
<dbReference type="RefSeq" id="WP_136411129.1">
    <property type="nucleotide sequence ID" value="NZ_CP039393.1"/>
</dbReference>
<dbReference type="Pfam" id="PF13623">
    <property type="entry name" value="SurA_N_2"/>
    <property type="match status" value="1"/>
</dbReference>
<dbReference type="InterPro" id="IPR052029">
    <property type="entry name" value="PpiD_chaperone"/>
</dbReference>
<comment type="subcellular location">
    <subcellularLocation>
        <location evidence="1">Cell membrane</location>
    </subcellularLocation>
</comment>
<keyword evidence="4" id="KW-0143">Chaperone</keyword>
<dbReference type="PANTHER" id="PTHR47529:SF1">
    <property type="entry name" value="PERIPLASMIC CHAPERONE PPID"/>
    <property type="match status" value="1"/>
</dbReference>
<keyword evidence="5" id="KW-0175">Coiled coil</keyword>
<organism evidence="7 8">
    <name type="scientific">Muribaculum gordoncarteri</name>
    <dbReference type="NCBI Taxonomy" id="2530390"/>
    <lineage>
        <taxon>Bacteria</taxon>
        <taxon>Pseudomonadati</taxon>
        <taxon>Bacteroidota</taxon>
        <taxon>Bacteroidia</taxon>
        <taxon>Bacteroidales</taxon>
        <taxon>Muribaculaceae</taxon>
        <taxon>Muribaculum</taxon>
    </lineage>
</organism>
<evidence type="ECO:0000313" key="8">
    <source>
        <dbReference type="Proteomes" id="UP000297031"/>
    </source>
</evidence>
<accession>A0A4P7VR40</accession>
<dbReference type="PANTHER" id="PTHR47529">
    <property type="entry name" value="PEPTIDYL-PROLYL CIS-TRANS ISOMERASE D"/>
    <property type="match status" value="1"/>
</dbReference>